<dbReference type="RefSeq" id="WP_146474062.1">
    <property type="nucleotide sequence ID" value="NZ_BNCF01000020.1"/>
</dbReference>
<dbReference type="Gene3D" id="1.10.287.130">
    <property type="match status" value="1"/>
</dbReference>
<protein>
    <recommendedName>
        <fullName evidence="2">histidine kinase</fullName>
        <ecNumber evidence="2">2.7.13.3</ecNumber>
    </recommendedName>
</protein>
<comment type="caution">
    <text evidence="9">The sequence shown here is derived from an EMBL/GenBank/DDBJ whole genome shotgun (WGS) entry which is preliminary data.</text>
</comment>
<dbReference type="SUPFAM" id="SSF47384">
    <property type="entry name" value="Homodimeric domain of signal transducing histidine kinase"/>
    <property type="match status" value="1"/>
</dbReference>
<gene>
    <name evidence="9" type="ORF">GCM10007167_26840</name>
</gene>
<dbReference type="CDD" id="cd00082">
    <property type="entry name" value="HisKA"/>
    <property type="match status" value="1"/>
</dbReference>
<dbReference type="OrthoDB" id="9786919at2"/>
<evidence type="ECO:0000313" key="9">
    <source>
        <dbReference type="EMBL" id="GHE43693.1"/>
    </source>
</evidence>
<dbReference type="GO" id="GO:0030295">
    <property type="term" value="F:protein kinase activator activity"/>
    <property type="evidence" value="ECO:0007669"/>
    <property type="project" value="TreeGrafter"/>
</dbReference>
<keyword evidence="5" id="KW-0418">Kinase</keyword>
<dbReference type="Proteomes" id="UP000636453">
    <property type="component" value="Unassembled WGS sequence"/>
</dbReference>
<keyword evidence="6" id="KW-0067">ATP-binding</keyword>
<evidence type="ECO:0000259" key="8">
    <source>
        <dbReference type="PROSITE" id="PS50109"/>
    </source>
</evidence>
<dbReference type="GO" id="GO:0000156">
    <property type="term" value="F:phosphorelay response regulator activity"/>
    <property type="evidence" value="ECO:0007669"/>
    <property type="project" value="TreeGrafter"/>
</dbReference>
<keyword evidence="3" id="KW-0808">Transferase</keyword>
<keyword evidence="10" id="KW-1185">Reference proteome</keyword>
<feature type="domain" description="Histidine kinase" evidence="8">
    <location>
        <begin position="10"/>
        <end position="210"/>
    </location>
</feature>
<sequence length="211" mass="23312">MRMRRGWSQRVVHDLRNPASTLRTAAYLLRRGVSDAGEAQRLLEVIERQSKQLLAMLDELANGFWAERGERVSRLEPVDLIELAPAPVAGHAEFQPETLLPVNGDPARLAQLLRLLCALRLGPADAPDPLVGRWEDGRVRLRRRFAALPELLEDPEALLHTPLPPLLADDGLGLHLPVAAAIARAHDGRLWIEREDGGVLAVHVELPAQSP</sequence>
<evidence type="ECO:0000313" key="10">
    <source>
        <dbReference type="Proteomes" id="UP000636453"/>
    </source>
</evidence>
<evidence type="ECO:0000256" key="1">
    <source>
        <dbReference type="ARBA" id="ARBA00000085"/>
    </source>
</evidence>
<organism evidence="9 10">
    <name type="scientific">Vulcaniibacterium thermophilum</name>
    <dbReference type="NCBI Taxonomy" id="1169913"/>
    <lineage>
        <taxon>Bacteria</taxon>
        <taxon>Pseudomonadati</taxon>
        <taxon>Pseudomonadota</taxon>
        <taxon>Gammaproteobacteria</taxon>
        <taxon>Lysobacterales</taxon>
        <taxon>Lysobacteraceae</taxon>
        <taxon>Vulcaniibacterium</taxon>
    </lineage>
</organism>
<dbReference type="GO" id="GO:0000155">
    <property type="term" value="F:phosphorelay sensor kinase activity"/>
    <property type="evidence" value="ECO:0007669"/>
    <property type="project" value="InterPro"/>
</dbReference>
<evidence type="ECO:0000256" key="6">
    <source>
        <dbReference type="ARBA" id="ARBA00022840"/>
    </source>
</evidence>
<dbReference type="PROSITE" id="PS50109">
    <property type="entry name" value="HIS_KIN"/>
    <property type="match status" value="1"/>
</dbReference>
<dbReference type="PANTHER" id="PTHR42878:SF7">
    <property type="entry name" value="SENSOR HISTIDINE KINASE GLRK"/>
    <property type="match status" value="1"/>
</dbReference>
<dbReference type="InterPro" id="IPR003661">
    <property type="entry name" value="HisK_dim/P_dom"/>
</dbReference>
<comment type="catalytic activity">
    <reaction evidence="1">
        <text>ATP + protein L-histidine = ADP + protein N-phospho-L-histidine.</text>
        <dbReference type="EC" id="2.7.13.3"/>
    </reaction>
</comment>
<dbReference type="EC" id="2.7.13.3" evidence="2"/>
<dbReference type="InterPro" id="IPR050351">
    <property type="entry name" value="BphY/WalK/GraS-like"/>
</dbReference>
<evidence type="ECO:0000256" key="5">
    <source>
        <dbReference type="ARBA" id="ARBA00022777"/>
    </source>
</evidence>
<evidence type="ECO:0000256" key="4">
    <source>
        <dbReference type="ARBA" id="ARBA00022741"/>
    </source>
</evidence>
<evidence type="ECO:0000256" key="2">
    <source>
        <dbReference type="ARBA" id="ARBA00012438"/>
    </source>
</evidence>
<dbReference type="GO" id="GO:0007234">
    <property type="term" value="P:osmosensory signaling via phosphorelay pathway"/>
    <property type="evidence" value="ECO:0007669"/>
    <property type="project" value="TreeGrafter"/>
</dbReference>
<dbReference type="SUPFAM" id="SSF55874">
    <property type="entry name" value="ATPase domain of HSP90 chaperone/DNA topoisomerase II/histidine kinase"/>
    <property type="match status" value="1"/>
</dbReference>
<dbReference type="PANTHER" id="PTHR42878">
    <property type="entry name" value="TWO-COMPONENT HISTIDINE KINASE"/>
    <property type="match status" value="1"/>
</dbReference>
<dbReference type="Pfam" id="PF00512">
    <property type="entry name" value="HisKA"/>
    <property type="match status" value="1"/>
</dbReference>
<accession>A0A918ZAK1</accession>
<reference evidence="9" key="1">
    <citation type="journal article" date="2014" name="Int. J. Syst. Evol. Microbiol.">
        <title>Complete genome sequence of Corynebacterium casei LMG S-19264T (=DSM 44701T), isolated from a smear-ripened cheese.</title>
        <authorList>
            <consortium name="US DOE Joint Genome Institute (JGI-PGF)"/>
            <person name="Walter F."/>
            <person name="Albersmeier A."/>
            <person name="Kalinowski J."/>
            <person name="Ruckert C."/>
        </authorList>
    </citation>
    <scope>NUCLEOTIDE SEQUENCE</scope>
    <source>
        <strain evidence="9">KCTC 32020</strain>
    </source>
</reference>
<proteinExistence type="predicted"/>
<name>A0A918ZAK1_9GAMM</name>
<dbReference type="InterPro" id="IPR005467">
    <property type="entry name" value="His_kinase_dom"/>
</dbReference>
<dbReference type="InterPro" id="IPR036097">
    <property type="entry name" value="HisK_dim/P_sf"/>
</dbReference>
<evidence type="ECO:0000256" key="3">
    <source>
        <dbReference type="ARBA" id="ARBA00022679"/>
    </source>
</evidence>
<dbReference type="SMART" id="SM00388">
    <property type="entry name" value="HisKA"/>
    <property type="match status" value="1"/>
</dbReference>
<keyword evidence="7" id="KW-0902">Two-component regulatory system</keyword>
<keyword evidence="4" id="KW-0547">Nucleotide-binding</keyword>
<dbReference type="AlphaFoldDB" id="A0A918ZAK1"/>
<dbReference type="EMBL" id="BNCF01000020">
    <property type="protein sequence ID" value="GHE43693.1"/>
    <property type="molecule type" value="Genomic_DNA"/>
</dbReference>
<dbReference type="InterPro" id="IPR036890">
    <property type="entry name" value="HATPase_C_sf"/>
</dbReference>
<dbReference type="GO" id="GO:0005524">
    <property type="term" value="F:ATP binding"/>
    <property type="evidence" value="ECO:0007669"/>
    <property type="project" value="UniProtKB-KW"/>
</dbReference>
<reference evidence="9" key="2">
    <citation type="submission" date="2020-09" db="EMBL/GenBank/DDBJ databases">
        <authorList>
            <person name="Sun Q."/>
            <person name="Kim S."/>
        </authorList>
    </citation>
    <scope>NUCLEOTIDE SEQUENCE</scope>
    <source>
        <strain evidence="9">KCTC 32020</strain>
    </source>
</reference>
<evidence type="ECO:0000256" key="7">
    <source>
        <dbReference type="ARBA" id="ARBA00023012"/>
    </source>
</evidence>